<sequence length="342" mass="36278">MPTHRRPRLAALLVLFTALALTGLRAGPATAADGDVSWTVRTAANGYGDDRSSFGYAVNPGGTVEDTMVVTNRGRSTLRLAVYASDGYTTDAGQLDLLTREKESVGVGAWVHPRTDTLTIKPGKSADVPFTVTVPKNATPGDHVGGLLTSLKQSDTAAGINVDRRLGVRLALRVGGELTPRLAVEDLHVDYDGTVNPFAKGTATVAYTVHNTGNALLSARQDVSVQGPFGRLRTAAGDLDDTPKLLPGERWTVKVPVRGVAPGVRLTATAELLPLLTDPSGSTTPLKPVEATAHTWAVPWLAGLLLLVVAVTSLLVRRARARRREREAARVREAVERALQEA</sequence>
<reference evidence="3 4" key="1">
    <citation type="submission" date="2022-10" db="EMBL/GenBank/DDBJ databases">
        <title>The complete genomes of actinobacterial strains from the NBC collection.</title>
        <authorList>
            <person name="Joergensen T.S."/>
            <person name="Alvarez Arevalo M."/>
            <person name="Sterndorff E.B."/>
            <person name="Faurdal D."/>
            <person name="Vuksanovic O."/>
            <person name="Mourched A.-S."/>
            <person name="Charusanti P."/>
            <person name="Shaw S."/>
            <person name="Blin K."/>
            <person name="Weber T."/>
        </authorList>
    </citation>
    <scope>NUCLEOTIDE SEQUENCE [LARGE SCALE GENOMIC DNA]</scope>
    <source>
        <strain evidence="3 4">NBC_00206</strain>
    </source>
</reference>
<keyword evidence="4" id="KW-1185">Reference proteome</keyword>
<evidence type="ECO:0000313" key="3">
    <source>
        <dbReference type="EMBL" id="WTO81166.1"/>
    </source>
</evidence>
<proteinExistence type="predicted"/>
<evidence type="ECO:0000256" key="2">
    <source>
        <dbReference type="SAM" id="SignalP"/>
    </source>
</evidence>
<organism evidence="3 4">
    <name type="scientific">Streptomyces nigra</name>
    <dbReference type="NCBI Taxonomy" id="1827580"/>
    <lineage>
        <taxon>Bacteria</taxon>
        <taxon>Bacillati</taxon>
        <taxon>Actinomycetota</taxon>
        <taxon>Actinomycetes</taxon>
        <taxon>Kitasatosporales</taxon>
        <taxon>Streptomycetaceae</taxon>
        <taxon>Streptomyces</taxon>
    </lineage>
</organism>
<feature type="signal peptide" evidence="2">
    <location>
        <begin position="1"/>
        <end position="31"/>
    </location>
</feature>
<keyword evidence="2" id="KW-0732">Signal</keyword>
<evidence type="ECO:0000256" key="1">
    <source>
        <dbReference type="SAM" id="Phobius"/>
    </source>
</evidence>
<dbReference type="Gene3D" id="2.60.40.10">
    <property type="entry name" value="Immunoglobulins"/>
    <property type="match status" value="1"/>
</dbReference>
<dbReference type="RefSeq" id="WP_406256174.1">
    <property type="nucleotide sequence ID" value="NZ_CP108125.1"/>
</dbReference>
<accession>A0ABZ1IND7</accession>
<feature type="transmembrane region" description="Helical" evidence="1">
    <location>
        <begin position="296"/>
        <end position="316"/>
    </location>
</feature>
<evidence type="ECO:0000313" key="4">
    <source>
        <dbReference type="Proteomes" id="UP001622690"/>
    </source>
</evidence>
<gene>
    <name evidence="3" type="ORF">OHU27_01530</name>
</gene>
<keyword evidence="1" id="KW-1133">Transmembrane helix</keyword>
<dbReference type="InterPro" id="IPR013783">
    <property type="entry name" value="Ig-like_fold"/>
</dbReference>
<dbReference type="Proteomes" id="UP001622690">
    <property type="component" value="Chromosome"/>
</dbReference>
<dbReference type="EMBL" id="CP108125">
    <property type="protein sequence ID" value="WTO81166.1"/>
    <property type="molecule type" value="Genomic_DNA"/>
</dbReference>
<keyword evidence="1" id="KW-0472">Membrane</keyword>
<keyword evidence="1" id="KW-0812">Transmembrane</keyword>
<protein>
    <submittedName>
        <fullName evidence="3">DUF916 domain-containing protein</fullName>
    </submittedName>
</protein>
<feature type="chain" id="PRO_5046567144" evidence="2">
    <location>
        <begin position="32"/>
        <end position="342"/>
    </location>
</feature>
<name>A0ABZ1IND7_9ACTN</name>